<organism evidence="1 2">
    <name type="scientific">Streptomyces toxytricini</name>
    <name type="common">Actinomyces toxytricini</name>
    <dbReference type="NCBI Taxonomy" id="67369"/>
    <lineage>
        <taxon>Bacteria</taxon>
        <taxon>Bacillati</taxon>
        <taxon>Actinomycetota</taxon>
        <taxon>Actinomycetes</taxon>
        <taxon>Kitasatosporales</taxon>
        <taxon>Streptomycetaceae</taxon>
        <taxon>Streptomyces</taxon>
    </lineage>
</organism>
<dbReference type="EMBL" id="JBIUYY010000026">
    <property type="protein sequence ID" value="MFJ2825947.1"/>
    <property type="molecule type" value="Genomic_DNA"/>
</dbReference>
<dbReference type="Proteomes" id="UP001617351">
    <property type="component" value="Unassembled WGS sequence"/>
</dbReference>
<accession>A0ABW8ERP3</accession>
<evidence type="ECO:0000313" key="1">
    <source>
        <dbReference type="EMBL" id="MFJ2825947.1"/>
    </source>
</evidence>
<gene>
    <name evidence="1" type="ORF">ACIO7M_33315</name>
</gene>
<protein>
    <submittedName>
        <fullName evidence="1">Uncharacterized protein</fullName>
    </submittedName>
</protein>
<keyword evidence="2" id="KW-1185">Reference proteome</keyword>
<reference evidence="1 2" key="1">
    <citation type="submission" date="2024-10" db="EMBL/GenBank/DDBJ databases">
        <title>The Natural Products Discovery Center: Release of the First 8490 Sequenced Strains for Exploring Actinobacteria Biosynthetic Diversity.</title>
        <authorList>
            <person name="Kalkreuter E."/>
            <person name="Kautsar S.A."/>
            <person name="Yang D."/>
            <person name="Bader C.D."/>
            <person name="Teijaro C.N."/>
            <person name="Fluegel L."/>
            <person name="Davis C.M."/>
            <person name="Simpson J.R."/>
            <person name="Lauterbach L."/>
            <person name="Steele A.D."/>
            <person name="Gui C."/>
            <person name="Meng S."/>
            <person name="Li G."/>
            <person name="Viehrig K."/>
            <person name="Ye F."/>
            <person name="Su P."/>
            <person name="Kiefer A.F."/>
            <person name="Nichols A."/>
            <person name="Cepeda A.J."/>
            <person name="Yan W."/>
            <person name="Fan B."/>
            <person name="Jiang Y."/>
            <person name="Adhikari A."/>
            <person name="Zheng C.-J."/>
            <person name="Schuster L."/>
            <person name="Cowan T.M."/>
            <person name="Smanski M.J."/>
            <person name="Chevrette M.G."/>
            <person name="De Carvalho L.P.S."/>
            <person name="Shen B."/>
        </authorList>
    </citation>
    <scope>NUCLEOTIDE SEQUENCE [LARGE SCALE GENOMIC DNA]</scope>
    <source>
        <strain evidence="1 2">NPDC087220</strain>
    </source>
</reference>
<comment type="caution">
    <text evidence="1">The sequence shown here is derived from an EMBL/GenBank/DDBJ whole genome shotgun (WGS) entry which is preliminary data.</text>
</comment>
<dbReference type="RefSeq" id="WP_365504494.1">
    <property type="nucleotide sequence ID" value="NZ_JBFANW010000027.1"/>
</dbReference>
<proteinExistence type="predicted"/>
<sequence length="41" mass="4527">MPRARTSLAREIADGVRYVARQPTIRTLIAALATLSSAWRS</sequence>
<evidence type="ECO:0000313" key="2">
    <source>
        <dbReference type="Proteomes" id="UP001617351"/>
    </source>
</evidence>
<name>A0ABW8ERP3_STRT5</name>